<gene>
    <name evidence="5" type="ORF">ACFY35_07410</name>
</gene>
<reference evidence="5 6" key="1">
    <citation type="submission" date="2024-10" db="EMBL/GenBank/DDBJ databases">
        <title>The Natural Products Discovery Center: Release of the First 8490 Sequenced Strains for Exploring Actinobacteria Biosynthetic Diversity.</title>
        <authorList>
            <person name="Kalkreuter E."/>
            <person name="Kautsar S.A."/>
            <person name="Yang D."/>
            <person name="Bader C.D."/>
            <person name="Teijaro C.N."/>
            <person name="Fluegel L."/>
            <person name="Davis C.M."/>
            <person name="Simpson J.R."/>
            <person name="Lauterbach L."/>
            <person name="Steele A.D."/>
            <person name="Gui C."/>
            <person name="Meng S."/>
            <person name="Li G."/>
            <person name="Viehrig K."/>
            <person name="Ye F."/>
            <person name="Su P."/>
            <person name="Kiefer A.F."/>
            <person name="Nichols A."/>
            <person name="Cepeda A.J."/>
            <person name="Yan W."/>
            <person name="Fan B."/>
            <person name="Jiang Y."/>
            <person name="Adhikari A."/>
            <person name="Zheng C.-J."/>
            <person name="Schuster L."/>
            <person name="Cowan T.M."/>
            <person name="Smanski M.J."/>
            <person name="Chevrette M.G."/>
            <person name="De Carvalho L.P.S."/>
            <person name="Shen B."/>
        </authorList>
    </citation>
    <scope>NUCLEOTIDE SEQUENCE [LARGE SCALE GENOMIC DNA]</scope>
    <source>
        <strain evidence="5 6">NPDC000087</strain>
    </source>
</reference>
<dbReference type="RefSeq" id="WP_020509591.1">
    <property type="nucleotide sequence ID" value="NZ_JBIAZU010000001.1"/>
</dbReference>
<dbReference type="InterPro" id="IPR028082">
    <property type="entry name" value="Peripla_BP_I"/>
</dbReference>
<dbReference type="GO" id="GO:0003677">
    <property type="term" value="F:DNA binding"/>
    <property type="evidence" value="ECO:0007669"/>
    <property type="project" value="UniProtKB-KW"/>
</dbReference>
<keyword evidence="3" id="KW-0804">Transcription</keyword>
<feature type="domain" description="HTH lacI-type" evidence="4">
    <location>
        <begin position="10"/>
        <end position="72"/>
    </location>
</feature>
<name>A0ABW6W803_9ACTN</name>
<dbReference type="SMART" id="SM00354">
    <property type="entry name" value="HTH_LACI"/>
    <property type="match status" value="1"/>
</dbReference>
<dbReference type="PROSITE" id="PS50932">
    <property type="entry name" value="HTH_LACI_2"/>
    <property type="match status" value="1"/>
</dbReference>
<evidence type="ECO:0000313" key="6">
    <source>
        <dbReference type="Proteomes" id="UP001602245"/>
    </source>
</evidence>
<dbReference type="Gene3D" id="1.10.260.40">
    <property type="entry name" value="lambda repressor-like DNA-binding domains"/>
    <property type="match status" value="1"/>
</dbReference>
<proteinExistence type="predicted"/>
<evidence type="ECO:0000259" key="4">
    <source>
        <dbReference type="PROSITE" id="PS50932"/>
    </source>
</evidence>
<evidence type="ECO:0000313" key="5">
    <source>
        <dbReference type="EMBL" id="MFF5289248.1"/>
    </source>
</evidence>
<dbReference type="InterPro" id="IPR000843">
    <property type="entry name" value="HTH_LacI"/>
</dbReference>
<evidence type="ECO:0000256" key="1">
    <source>
        <dbReference type="ARBA" id="ARBA00023015"/>
    </source>
</evidence>
<sequence>MGKDASERRATLAAVAREAGVSVPTVSKVVNGRTDVAPETRTRIGVLLAQHGYVARGPGGSQPVARTVDLVFDAMETPNNLEIIRGAIEAASAEQVDVVVGLVPEDPLGAGWARRTANAHREGVVLVTSTVTSQQWRHFSDQDIPIVTIDPVNIPSPEIPSVGATNFNGGMEATAHLIGLGHRRIGFVEGPPEAMVSIARLHGYHAALSRAGQALEPELIRPGPFTFDAGFTAAAELLSLTERPTALFAANDAQALGAIEAARTLGLRVPEDVSVVGFDDMTASRWSAPPLTTVRQPLAEMGRVAMQRLLRLVAGEQLTSPRIELATQLVIRKSTAPPAA</sequence>
<dbReference type="CDD" id="cd01392">
    <property type="entry name" value="HTH_LacI"/>
    <property type="match status" value="1"/>
</dbReference>
<dbReference type="PANTHER" id="PTHR30146:SF153">
    <property type="entry name" value="LACTOSE OPERON REPRESSOR"/>
    <property type="match status" value="1"/>
</dbReference>
<dbReference type="Proteomes" id="UP001602245">
    <property type="component" value="Unassembled WGS sequence"/>
</dbReference>
<dbReference type="Gene3D" id="3.40.50.2300">
    <property type="match status" value="2"/>
</dbReference>
<evidence type="ECO:0000256" key="3">
    <source>
        <dbReference type="ARBA" id="ARBA00023163"/>
    </source>
</evidence>
<keyword evidence="6" id="KW-1185">Reference proteome</keyword>
<dbReference type="Pfam" id="PF13377">
    <property type="entry name" value="Peripla_BP_3"/>
    <property type="match status" value="1"/>
</dbReference>
<dbReference type="SUPFAM" id="SSF47413">
    <property type="entry name" value="lambda repressor-like DNA-binding domains"/>
    <property type="match status" value="1"/>
</dbReference>
<dbReference type="SUPFAM" id="SSF53822">
    <property type="entry name" value="Periplasmic binding protein-like I"/>
    <property type="match status" value="1"/>
</dbReference>
<comment type="caution">
    <text evidence="5">The sequence shown here is derived from an EMBL/GenBank/DDBJ whole genome shotgun (WGS) entry which is preliminary data.</text>
</comment>
<dbReference type="InterPro" id="IPR046335">
    <property type="entry name" value="LacI/GalR-like_sensor"/>
</dbReference>
<evidence type="ECO:0000256" key="2">
    <source>
        <dbReference type="ARBA" id="ARBA00023125"/>
    </source>
</evidence>
<dbReference type="EMBL" id="JBIAZU010000001">
    <property type="protein sequence ID" value="MFF5289248.1"/>
    <property type="molecule type" value="Genomic_DNA"/>
</dbReference>
<keyword evidence="2 5" id="KW-0238">DNA-binding</keyword>
<protein>
    <submittedName>
        <fullName evidence="5">LacI family DNA-binding transcriptional regulator</fullName>
    </submittedName>
</protein>
<dbReference type="Pfam" id="PF00356">
    <property type="entry name" value="LacI"/>
    <property type="match status" value="1"/>
</dbReference>
<dbReference type="PANTHER" id="PTHR30146">
    <property type="entry name" value="LACI-RELATED TRANSCRIPTIONAL REPRESSOR"/>
    <property type="match status" value="1"/>
</dbReference>
<keyword evidence="1" id="KW-0805">Transcription regulation</keyword>
<dbReference type="InterPro" id="IPR010982">
    <property type="entry name" value="Lambda_DNA-bd_dom_sf"/>
</dbReference>
<organism evidence="5 6">
    <name type="scientific">Paractinoplanes globisporus</name>
    <dbReference type="NCBI Taxonomy" id="113565"/>
    <lineage>
        <taxon>Bacteria</taxon>
        <taxon>Bacillati</taxon>
        <taxon>Actinomycetota</taxon>
        <taxon>Actinomycetes</taxon>
        <taxon>Micromonosporales</taxon>
        <taxon>Micromonosporaceae</taxon>
        <taxon>Paractinoplanes</taxon>
    </lineage>
</organism>
<accession>A0ABW6W803</accession>